<dbReference type="eggNOG" id="KOG2868">
    <property type="taxonomic scope" value="Eukaryota"/>
</dbReference>
<keyword evidence="7" id="KW-1185">Reference proteome</keyword>
<dbReference type="AlphaFoldDB" id="A0A0D1DXX7"/>
<dbReference type="VEuPathDB" id="FungiDB:UMAG_12199"/>
<feature type="compositionally biased region" description="Low complexity" evidence="5">
    <location>
        <begin position="204"/>
        <end position="214"/>
    </location>
</feature>
<dbReference type="PANTHER" id="PTHR16290:SF0">
    <property type="entry name" value="DECAPPING PROTEIN 1, ISOFORM A"/>
    <property type="match status" value="1"/>
</dbReference>
<dbReference type="SMR" id="A0A0D1DXX7"/>
<dbReference type="OrthoDB" id="440673at2759"/>
<feature type="compositionally biased region" description="Basic residues" evidence="5">
    <location>
        <begin position="178"/>
        <end position="190"/>
    </location>
</feature>
<dbReference type="GO" id="GO:0000932">
    <property type="term" value="C:P-body"/>
    <property type="evidence" value="ECO:0000318"/>
    <property type="project" value="GO_Central"/>
</dbReference>
<evidence type="ECO:0008006" key="8">
    <source>
        <dbReference type="Google" id="ProtNLM"/>
    </source>
</evidence>
<dbReference type="STRING" id="237631.A0A0D1DXX7"/>
<dbReference type="Pfam" id="PF06058">
    <property type="entry name" value="DCP1"/>
    <property type="match status" value="1"/>
</dbReference>
<accession>A0A0D1DXX7</accession>
<dbReference type="GeneID" id="23567952"/>
<feature type="region of interest" description="Disordered" evidence="5">
    <location>
        <begin position="129"/>
        <end position="214"/>
    </location>
</feature>
<name>A0A0D1DXX7_MYCMD</name>
<dbReference type="EMBL" id="CM003146">
    <property type="protein sequence ID" value="KIS68969.1"/>
    <property type="molecule type" value="Genomic_DNA"/>
</dbReference>
<comment type="similarity">
    <text evidence="2">Belongs to the DCP1 family.</text>
</comment>
<feature type="compositionally biased region" description="Polar residues" evidence="5">
    <location>
        <begin position="327"/>
        <end position="343"/>
    </location>
</feature>
<sequence>MSSTLSARTSLNLKVLRRHDPSIVTILETASFVVLYNYNDGEWTKTGVEGPLFLFRRRVPPYNGFFLMNRNGVENFSADITPDDDLEITPEFIIYRPETSNEVYGIWVFEANQRMFVGDKLLKLQQMMDGPSEEELKQAESAEAESKSVAAGDEKQTASTAVVAAGQKSAKDAEGKAVKTKANGKPKKNAKQVAGKSNDEDASARATAVSTTDVTVDSVEGTQINLDDLFGTPAVPAQFETDAAEPLSEPVTESASKGAESNDASLLDSLFQKASLDTRIANTTNTTAEASKASAPEPTDHSQNLLALLSSATAASTKPSSTPPPNCASNPPSTEKTTQAVRTSSSSPAPPKSGPKMSELIEQAIRDHIGLGDDNQPLSRREFVTELLSMIHTNPDFVRQLYDGYLSRVS</sequence>
<feature type="region of interest" description="Disordered" evidence="5">
    <location>
        <begin position="241"/>
        <end position="263"/>
    </location>
</feature>
<evidence type="ECO:0000256" key="5">
    <source>
        <dbReference type="SAM" id="MobiDB-lite"/>
    </source>
</evidence>
<feature type="region of interest" description="Disordered" evidence="5">
    <location>
        <begin position="313"/>
        <end position="356"/>
    </location>
</feature>
<dbReference type="Gene3D" id="2.30.29.30">
    <property type="entry name" value="Pleckstrin-homology domain (PH domain)/Phosphotyrosine-binding domain (PTB)"/>
    <property type="match status" value="1"/>
</dbReference>
<dbReference type="GO" id="GO:0003729">
    <property type="term" value="F:mRNA binding"/>
    <property type="evidence" value="ECO:0000318"/>
    <property type="project" value="GO_Central"/>
</dbReference>
<dbReference type="GO" id="GO:0031087">
    <property type="term" value="P:deadenylation-independent decapping of nuclear-transcribed mRNA"/>
    <property type="evidence" value="ECO:0000318"/>
    <property type="project" value="GO_Central"/>
</dbReference>
<dbReference type="InterPro" id="IPR010334">
    <property type="entry name" value="Dcp1"/>
</dbReference>
<evidence type="ECO:0000256" key="4">
    <source>
        <dbReference type="ARBA" id="ARBA00022664"/>
    </source>
</evidence>
<dbReference type="GO" id="GO:0000290">
    <property type="term" value="P:deadenylation-dependent decapping of nuclear-transcribed mRNA"/>
    <property type="evidence" value="ECO:0000318"/>
    <property type="project" value="GO_Central"/>
</dbReference>
<reference evidence="6 7" key="1">
    <citation type="journal article" date="2006" name="Nature">
        <title>Insights from the genome of the biotrophic fungal plant pathogen Ustilago maydis.</title>
        <authorList>
            <person name="Kamper J."/>
            <person name="Kahmann R."/>
            <person name="Bolker M."/>
            <person name="Ma L.J."/>
            <person name="Brefort T."/>
            <person name="Saville B.J."/>
            <person name="Banuett F."/>
            <person name="Kronstad J.W."/>
            <person name="Gold S.E."/>
            <person name="Muller O."/>
            <person name="Perlin M.H."/>
            <person name="Wosten H.A."/>
            <person name="de Vries R."/>
            <person name="Ruiz-Herrera J."/>
            <person name="Reynaga-Pena C.G."/>
            <person name="Snetselaar K."/>
            <person name="McCann M."/>
            <person name="Perez-Martin J."/>
            <person name="Feldbrugge M."/>
            <person name="Basse C.W."/>
            <person name="Steinberg G."/>
            <person name="Ibeas J.I."/>
            <person name="Holloman W."/>
            <person name="Guzman P."/>
            <person name="Farman M."/>
            <person name="Stajich J.E."/>
            <person name="Sentandreu R."/>
            <person name="Gonzalez-Prieto J.M."/>
            <person name="Kennell J.C."/>
            <person name="Molina L."/>
            <person name="Schirawski J."/>
            <person name="Mendoza-Mendoza A."/>
            <person name="Greilinger D."/>
            <person name="Munch K."/>
            <person name="Rossel N."/>
            <person name="Scherer M."/>
            <person name="Vranes M."/>
            <person name="Ladendorf O."/>
            <person name="Vincon V."/>
            <person name="Fuchs U."/>
            <person name="Sandrock B."/>
            <person name="Meng S."/>
            <person name="Ho E.C."/>
            <person name="Cahill M.J."/>
            <person name="Boyce K.J."/>
            <person name="Klose J."/>
            <person name="Klosterman S.J."/>
            <person name="Deelstra H.J."/>
            <person name="Ortiz-Castellanos L."/>
            <person name="Li W."/>
            <person name="Sanchez-Alonso P."/>
            <person name="Schreier P.H."/>
            <person name="Hauser-Hahn I."/>
            <person name="Vaupel M."/>
            <person name="Koopmann E."/>
            <person name="Friedrich G."/>
            <person name="Voss H."/>
            <person name="Schluter T."/>
            <person name="Margolis J."/>
            <person name="Platt D."/>
            <person name="Swimmer C."/>
            <person name="Gnirke A."/>
            <person name="Chen F."/>
            <person name="Vysotskaia V."/>
            <person name="Mannhaupt G."/>
            <person name="Guldener U."/>
            <person name="Munsterkotter M."/>
            <person name="Haase D."/>
            <person name="Oesterheld M."/>
            <person name="Mewes H.W."/>
            <person name="Mauceli E.W."/>
            <person name="DeCaprio D."/>
            <person name="Wade C.M."/>
            <person name="Butler J."/>
            <person name="Young S."/>
            <person name="Jaffe D.B."/>
            <person name="Calvo S."/>
            <person name="Nusbaum C."/>
            <person name="Galagan J."/>
            <person name="Birren B.W."/>
        </authorList>
    </citation>
    <scope>NUCLEOTIDE SEQUENCE [LARGE SCALE GENOMIC DNA]</scope>
    <source>
        <strain evidence="7">DSM 14603 / FGSC 9021 / UM521</strain>
    </source>
</reference>
<dbReference type="RefSeq" id="XP_011389578.1">
    <property type="nucleotide sequence ID" value="XM_011391276.1"/>
</dbReference>
<dbReference type="PANTHER" id="PTHR16290">
    <property type="entry name" value="TRANSCRIPTION FACTOR SMIF DECAPPING ENZYME DCP1"/>
    <property type="match status" value="1"/>
</dbReference>
<proteinExistence type="inferred from homology"/>
<dbReference type="CDD" id="cd09804">
    <property type="entry name" value="Dcp1"/>
    <property type="match status" value="1"/>
</dbReference>
<evidence type="ECO:0000256" key="2">
    <source>
        <dbReference type="ARBA" id="ARBA00008778"/>
    </source>
</evidence>
<dbReference type="GO" id="GO:0008047">
    <property type="term" value="F:enzyme activator activity"/>
    <property type="evidence" value="ECO:0007669"/>
    <property type="project" value="InterPro"/>
</dbReference>
<evidence type="ECO:0000313" key="7">
    <source>
        <dbReference type="Proteomes" id="UP000000561"/>
    </source>
</evidence>
<dbReference type="InterPro" id="IPR011993">
    <property type="entry name" value="PH-like_dom_sf"/>
</dbReference>
<evidence type="ECO:0000256" key="1">
    <source>
        <dbReference type="ARBA" id="ARBA00004496"/>
    </source>
</evidence>
<protein>
    <recommendedName>
        <fullName evidence="8">Decapping enzyme</fullName>
    </recommendedName>
</protein>
<gene>
    <name evidence="6" type="ORF">UMAG_12199</name>
</gene>
<feature type="compositionally biased region" description="Basic and acidic residues" evidence="5">
    <location>
        <begin position="134"/>
        <end position="156"/>
    </location>
</feature>
<dbReference type="SUPFAM" id="SSF50729">
    <property type="entry name" value="PH domain-like"/>
    <property type="match status" value="1"/>
</dbReference>
<evidence type="ECO:0000313" key="6">
    <source>
        <dbReference type="EMBL" id="KIS68969.1"/>
    </source>
</evidence>
<keyword evidence="4" id="KW-0507">mRNA processing</keyword>
<keyword evidence="3" id="KW-0963">Cytoplasm</keyword>
<evidence type="ECO:0000256" key="3">
    <source>
        <dbReference type="ARBA" id="ARBA00022490"/>
    </source>
</evidence>
<comment type="subcellular location">
    <subcellularLocation>
        <location evidence="1">Cytoplasm</location>
    </subcellularLocation>
</comment>
<dbReference type="Proteomes" id="UP000000561">
    <property type="component" value="Chromosome 7"/>
</dbReference>
<organism evidence="6 7">
    <name type="scientific">Mycosarcoma maydis</name>
    <name type="common">Corn smut fungus</name>
    <name type="synonym">Ustilago maydis</name>
    <dbReference type="NCBI Taxonomy" id="5270"/>
    <lineage>
        <taxon>Eukaryota</taxon>
        <taxon>Fungi</taxon>
        <taxon>Dikarya</taxon>
        <taxon>Basidiomycota</taxon>
        <taxon>Ustilaginomycotina</taxon>
        <taxon>Ustilaginomycetes</taxon>
        <taxon>Ustilaginales</taxon>
        <taxon>Ustilaginaceae</taxon>
        <taxon>Mycosarcoma</taxon>
    </lineage>
</organism>
<dbReference type="InParanoid" id="A0A0D1DXX7"/>
<dbReference type="KEGG" id="uma:UMAG_12199"/>
<dbReference type="GO" id="GO:0006397">
    <property type="term" value="P:mRNA processing"/>
    <property type="evidence" value="ECO:0007669"/>
    <property type="project" value="UniProtKB-KW"/>
</dbReference>